<keyword evidence="3" id="KW-1185">Reference proteome</keyword>
<evidence type="ECO:0000313" key="2">
    <source>
        <dbReference type="EMBL" id="KXN68463.1"/>
    </source>
</evidence>
<gene>
    <name evidence="2" type="ORF">CONCODRAFT_9262</name>
</gene>
<feature type="transmembrane region" description="Helical" evidence="1">
    <location>
        <begin position="17"/>
        <end position="43"/>
    </location>
</feature>
<keyword evidence="1" id="KW-0812">Transmembrane</keyword>
<organism evidence="2 3">
    <name type="scientific">Conidiobolus coronatus (strain ATCC 28846 / CBS 209.66 / NRRL 28638)</name>
    <name type="common">Delacroixia coronata</name>
    <dbReference type="NCBI Taxonomy" id="796925"/>
    <lineage>
        <taxon>Eukaryota</taxon>
        <taxon>Fungi</taxon>
        <taxon>Fungi incertae sedis</taxon>
        <taxon>Zoopagomycota</taxon>
        <taxon>Entomophthoromycotina</taxon>
        <taxon>Entomophthoromycetes</taxon>
        <taxon>Entomophthorales</taxon>
        <taxon>Ancylistaceae</taxon>
        <taxon>Conidiobolus</taxon>
    </lineage>
</organism>
<evidence type="ECO:0000313" key="3">
    <source>
        <dbReference type="Proteomes" id="UP000070444"/>
    </source>
</evidence>
<reference evidence="2 3" key="1">
    <citation type="journal article" date="2015" name="Genome Biol. Evol.">
        <title>Phylogenomic analyses indicate that early fungi evolved digesting cell walls of algal ancestors of land plants.</title>
        <authorList>
            <person name="Chang Y."/>
            <person name="Wang S."/>
            <person name="Sekimoto S."/>
            <person name="Aerts A.L."/>
            <person name="Choi C."/>
            <person name="Clum A."/>
            <person name="LaButti K.M."/>
            <person name="Lindquist E.A."/>
            <person name="Yee Ngan C."/>
            <person name="Ohm R.A."/>
            <person name="Salamov A.A."/>
            <person name="Grigoriev I.V."/>
            <person name="Spatafora J.W."/>
            <person name="Berbee M.L."/>
        </authorList>
    </citation>
    <scope>NUCLEOTIDE SEQUENCE [LARGE SCALE GENOMIC DNA]</scope>
    <source>
        <strain evidence="2 3">NRRL 28638</strain>
    </source>
</reference>
<accession>A0A137P057</accession>
<dbReference type="Proteomes" id="UP000070444">
    <property type="component" value="Unassembled WGS sequence"/>
</dbReference>
<sequence>MNQDFYELRAKAYPYNLILSGIIILISACALIICFLMITVILRRGWNILDYSAKLVVITIVFDLLEAATSFVIAIFSLSNNNSIINSRIGCQAEYMILFMTCITSVNLTGIVSLDRYLLIVKGIRLEPKYVYIILGLFGIVNVSSCIVAQYLDGIGILPATVVCMLIYDTFGGLLSQGLVVISISISTGMIYCFYIKIMIHRVNQLTEISELFPGNCKSVFYQKKMTIIKASCLIGASTIANVPYCILSIIGIFEPWFFTPLIDTEIDTFGAFTQTNTAPCEGL</sequence>
<dbReference type="EMBL" id="KQ964574">
    <property type="protein sequence ID" value="KXN68463.1"/>
    <property type="molecule type" value="Genomic_DNA"/>
</dbReference>
<keyword evidence="1" id="KW-0472">Membrane</keyword>
<feature type="transmembrane region" description="Helical" evidence="1">
    <location>
        <begin position="55"/>
        <end position="76"/>
    </location>
</feature>
<feature type="transmembrane region" description="Helical" evidence="1">
    <location>
        <begin position="172"/>
        <end position="195"/>
    </location>
</feature>
<protein>
    <recommendedName>
        <fullName evidence="4">G-protein coupled receptors family 1 profile domain-containing protein</fullName>
    </recommendedName>
</protein>
<dbReference type="AlphaFoldDB" id="A0A137P057"/>
<feature type="transmembrane region" description="Helical" evidence="1">
    <location>
        <begin position="130"/>
        <end position="152"/>
    </location>
</feature>
<feature type="transmembrane region" description="Helical" evidence="1">
    <location>
        <begin position="233"/>
        <end position="254"/>
    </location>
</feature>
<dbReference type="Gene3D" id="1.20.1070.10">
    <property type="entry name" value="Rhodopsin 7-helix transmembrane proteins"/>
    <property type="match status" value="1"/>
</dbReference>
<proteinExistence type="predicted"/>
<evidence type="ECO:0008006" key="4">
    <source>
        <dbReference type="Google" id="ProtNLM"/>
    </source>
</evidence>
<feature type="transmembrane region" description="Helical" evidence="1">
    <location>
        <begin position="96"/>
        <end position="118"/>
    </location>
</feature>
<evidence type="ECO:0000256" key="1">
    <source>
        <dbReference type="SAM" id="Phobius"/>
    </source>
</evidence>
<name>A0A137P057_CONC2</name>
<dbReference type="SUPFAM" id="SSF81321">
    <property type="entry name" value="Family A G protein-coupled receptor-like"/>
    <property type="match status" value="1"/>
</dbReference>
<keyword evidence="1" id="KW-1133">Transmembrane helix</keyword>